<name>A0A813GL91_POLGL</name>
<evidence type="ECO:0000256" key="1">
    <source>
        <dbReference type="SAM" id="MobiDB-lite"/>
    </source>
</evidence>
<proteinExistence type="predicted"/>
<keyword evidence="4" id="KW-1185">Reference proteome</keyword>
<evidence type="ECO:0000313" key="4">
    <source>
        <dbReference type="Proteomes" id="UP000654075"/>
    </source>
</evidence>
<keyword evidence="2" id="KW-1133">Transmembrane helix</keyword>
<feature type="transmembrane region" description="Helical" evidence="2">
    <location>
        <begin position="146"/>
        <end position="170"/>
    </location>
</feature>
<dbReference type="EMBL" id="CAJNNV010028519">
    <property type="protein sequence ID" value="CAE8624886.1"/>
    <property type="molecule type" value="Genomic_DNA"/>
</dbReference>
<reference evidence="3" key="1">
    <citation type="submission" date="2021-02" db="EMBL/GenBank/DDBJ databases">
        <authorList>
            <person name="Dougan E. K."/>
            <person name="Rhodes N."/>
            <person name="Thang M."/>
            <person name="Chan C."/>
        </authorList>
    </citation>
    <scope>NUCLEOTIDE SEQUENCE</scope>
</reference>
<comment type="caution">
    <text evidence="3">The sequence shown here is derived from an EMBL/GenBank/DDBJ whole genome shotgun (WGS) entry which is preliminary data.</text>
</comment>
<sequence length="331" mass="36276">MVVVHTSCAKVYDRLWCVYEIAEALHTESQIGIAYSKSYLDQRDMSLVNLLRTKTESAQCSNAEDDILIRAKVAEAGGFKLLDWKIFEFRLQSLQDMLKDQDPNWQEALQAELKQAERVLLNGTFAKTDDLEEAICCQKQTRGTRVFVLGSAALLLIVVVALTLGLYFGLQAGDTSPFKPAQTTDAISPVIAPWNSTTTEIPGTSSRPEAQGREGEGNGQRSPTTTQRSSPFSVTLGILTTTQIVSSLSSQSDIDDGARRTETELVIVVLFVIIAAIALLGGSFFFWRRSRREAAFPVAAAEADDGEDESRRAEVRKRLAAMRAMVGDSAS</sequence>
<accession>A0A813GL91</accession>
<evidence type="ECO:0000313" key="3">
    <source>
        <dbReference type="EMBL" id="CAE8624886.1"/>
    </source>
</evidence>
<keyword evidence="2" id="KW-0472">Membrane</keyword>
<organism evidence="3 4">
    <name type="scientific">Polarella glacialis</name>
    <name type="common">Dinoflagellate</name>
    <dbReference type="NCBI Taxonomy" id="89957"/>
    <lineage>
        <taxon>Eukaryota</taxon>
        <taxon>Sar</taxon>
        <taxon>Alveolata</taxon>
        <taxon>Dinophyceae</taxon>
        <taxon>Suessiales</taxon>
        <taxon>Suessiaceae</taxon>
        <taxon>Polarella</taxon>
    </lineage>
</organism>
<feature type="transmembrane region" description="Helical" evidence="2">
    <location>
        <begin position="265"/>
        <end position="287"/>
    </location>
</feature>
<dbReference type="OrthoDB" id="433491at2759"/>
<dbReference type="AlphaFoldDB" id="A0A813GL91"/>
<keyword evidence="2" id="KW-0812">Transmembrane</keyword>
<feature type="compositionally biased region" description="Polar residues" evidence="1">
    <location>
        <begin position="219"/>
        <end position="232"/>
    </location>
</feature>
<dbReference type="Proteomes" id="UP000654075">
    <property type="component" value="Unassembled WGS sequence"/>
</dbReference>
<gene>
    <name evidence="3" type="ORF">PGLA1383_LOCUS41982</name>
</gene>
<protein>
    <submittedName>
        <fullName evidence="3">Uncharacterized protein</fullName>
    </submittedName>
</protein>
<feature type="compositionally biased region" description="Polar residues" evidence="1">
    <location>
        <begin position="195"/>
        <end position="208"/>
    </location>
</feature>
<evidence type="ECO:0000256" key="2">
    <source>
        <dbReference type="SAM" id="Phobius"/>
    </source>
</evidence>
<feature type="region of interest" description="Disordered" evidence="1">
    <location>
        <begin position="195"/>
        <end position="232"/>
    </location>
</feature>